<dbReference type="GO" id="GO:0072659">
    <property type="term" value="P:protein localization to plasma membrane"/>
    <property type="evidence" value="ECO:0007669"/>
    <property type="project" value="Ensembl"/>
</dbReference>
<dbReference type="GO" id="GO:0001605">
    <property type="term" value="F:adrenomedullin receptor activity"/>
    <property type="evidence" value="ECO:0007669"/>
    <property type="project" value="Ensembl"/>
</dbReference>
<organism evidence="15 16">
    <name type="scientific">Microcebus murinus</name>
    <name type="common">Gray mouse lemur</name>
    <name type="synonym">Lemur murinus</name>
    <dbReference type="NCBI Taxonomy" id="30608"/>
    <lineage>
        <taxon>Eukaryota</taxon>
        <taxon>Metazoa</taxon>
        <taxon>Chordata</taxon>
        <taxon>Craniata</taxon>
        <taxon>Vertebrata</taxon>
        <taxon>Euteleostomi</taxon>
        <taxon>Mammalia</taxon>
        <taxon>Eutheria</taxon>
        <taxon>Euarchontoglires</taxon>
        <taxon>Primates</taxon>
        <taxon>Strepsirrhini</taxon>
        <taxon>Lemuriformes</taxon>
        <taxon>Cheirogaleidae</taxon>
        <taxon>Microcebus</taxon>
    </lineage>
</organism>
<dbReference type="GO" id="GO:0150061">
    <property type="term" value="P:amylin receptor 3 signaling pathway"/>
    <property type="evidence" value="ECO:0007669"/>
    <property type="project" value="Ensembl"/>
</dbReference>
<dbReference type="GO" id="GO:0070374">
    <property type="term" value="P:positive regulation of ERK1 and ERK2 cascade"/>
    <property type="evidence" value="ECO:0007669"/>
    <property type="project" value="Ensembl"/>
</dbReference>
<name>A0A8B7GA13_MICMU</name>
<feature type="transmembrane region" description="Helical" evidence="13">
    <location>
        <begin position="119"/>
        <end position="140"/>
    </location>
</feature>
<keyword evidence="9" id="KW-1015">Disulfide bond</keyword>
<accession>A0A8B7GA13</accession>
<dbReference type="Pfam" id="PF04901">
    <property type="entry name" value="RAMP"/>
    <property type="match status" value="1"/>
</dbReference>
<dbReference type="GO" id="GO:0032870">
    <property type="term" value="P:cellular response to hormone stimulus"/>
    <property type="evidence" value="ECO:0007669"/>
    <property type="project" value="TreeGrafter"/>
</dbReference>
<keyword evidence="7 13" id="KW-1133">Transmembrane helix</keyword>
<dbReference type="PANTHER" id="PTHR14076:SF2">
    <property type="entry name" value="RECEPTOR ACTIVITY-MODIFYING PROTEIN 3"/>
    <property type="match status" value="1"/>
</dbReference>
<protein>
    <recommendedName>
        <fullName evidence="12">Receptor activity-modifying protein 3</fullName>
    </recommendedName>
</protein>
<dbReference type="GO" id="GO:0086103">
    <property type="term" value="P:G protein-coupled receptor signaling pathway involved in heart process"/>
    <property type="evidence" value="ECO:0007669"/>
    <property type="project" value="Ensembl"/>
</dbReference>
<keyword evidence="16" id="KW-1185">Reference proteome</keyword>
<dbReference type="EMBL" id="ABDC03015831">
    <property type="status" value="NOT_ANNOTATED_CDS"/>
    <property type="molecule type" value="Genomic_DNA"/>
</dbReference>
<dbReference type="GO" id="GO:0050850">
    <property type="term" value="P:positive regulation of calcium-mediated signaling"/>
    <property type="evidence" value="ECO:0007669"/>
    <property type="project" value="Ensembl"/>
</dbReference>
<keyword evidence="8 13" id="KW-0472">Membrane</keyword>
<evidence type="ECO:0000256" key="11">
    <source>
        <dbReference type="ARBA" id="ARBA00023180"/>
    </source>
</evidence>
<dbReference type="GO" id="GO:0071392">
    <property type="term" value="P:cellular response to estradiol stimulus"/>
    <property type="evidence" value="ECO:0007669"/>
    <property type="project" value="Ensembl"/>
</dbReference>
<dbReference type="Proteomes" id="UP000694394">
    <property type="component" value="Chromosome 11"/>
</dbReference>
<gene>
    <name evidence="15" type="primary">RAMP3</name>
</gene>
<dbReference type="GO" id="GO:1903143">
    <property type="term" value="C:adrenomedullin receptor complex"/>
    <property type="evidence" value="ECO:0007669"/>
    <property type="project" value="Ensembl"/>
</dbReference>
<evidence type="ECO:0000256" key="9">
    <source>
        <dbReference type="ARBA" id="ARBA00023157"/>
    </source>
</evidence>
<dbReference type="RefSeq" id="XP_012618877.1">
    <property type="nucleotide sequence ID" value="XM_012763423.3"/>
</dbReference>
<proteinExistence type="inferred from homology"/>
<dbReference type="GO" id="GO:0001921">
    <property type="term" value="P:positive regulation of receptor recycling"/>
    <property type="evidence" value="ECO:0007669"/>
    <property type="project" value="Ensembl"/>
</dbReference>
<dbReference type="GO" id="GO:1990410">
    <property type="term" value="P:adrenomedullin receptor signaling pathway"/>
    <property type="evidence" value="ECO:0007669"/>
    <property type="project" value="Ensembl"/>
</dbReference>
<evidence type="ECO:0000256" key="5">
    <source>
        <dbReference type="ARBA" id="ARBA00022692"/>
    </source>
</evidence>
<dbReference type="GO" id="GO:1904645">
    <property type="term" value="P:response to amyloid-beta"/>
    <property type="evidence" value="ECO:0007669"/>
    <property type="project" value="Ensembl"/>
</dbReference>
<evidence type="ECO:0000256" key="8">
    <source>
        <dbReference type="ARBA" id="ARBA00023136"/>
    </source>
</evidence>
<dbReference type="GeneTree" id="ENSGT00940000161026"/>
<keyword evidence="6 14" id="KW-0732">Signal</keyword>
<evidence type="ECO:0000256" key="2">
    <source>
        <dbReference type="ARBA" id="ARBA00007087"/>
    </source>
</evidence>
<dbReference type="GO" id="GO:1903078">
    <property type="term" value="P:positive regulation of protein localization to plasma membrane"/>
    <property type="evidence" value="ECO:0007669"/>
    <property type="project" value="Ensembl"/>
</dbReference>
<keyword evidence="3" id="KW-0813">Transport</keyword>
<keyword evidence="11" id="KW-0325">Glycoprotein</keyword>
<dbReference type="GO" id="GO:0006816">
    <property type="term" value="P:calcium ion transport"/>
    <property type="evidence" value="ECO:0007669"/>
    <property type="project" value="Ensembl"/>
</dbReference>
<dbReference type="Ensembl" id="ENSMICT00000043579.2">
    <property type="protein sequence ID" value="ENSMICP00000035373.1"/>
    <property type="gene ID" value="ENSMICG00000032638.2"/>
</dbReference>
<dbReference type="OrthoDB" id="9940331at2759"/>
<dbReference type="PANTHER" id="PTHR14076">
    <property type="entry name" value="RECEPTOR ACTIVITY MODIFYING PROTEIN RAMP"/>
    <property type="match status" value="1"/>
</dbReference>
<dbReference type="KEGG" id="mmur:105870665"/>
<dbReference type="GO" id="GO:0009986">
    <property type="term" value="C:cell surface"/>
    <property type="evidence" value="ECO:0007669"/>
    <property type="project" value="Ensembl"/>
</dbReference>
<dbReference type="GO" id="GO:0150058">
    <property type="term" value="C:amylin receptor complex 3"/>
    <property type="evidence" value="ECO:0007669"/>
    <property type="project" value="Ensembl"/>
</dbReference>
<reference evidence="15" key="2">
    <citation type="submission" date="2025-08" db="UniProtKB">
        <authorList>
            <consortium name="Ensembl"/>
        </authorList>
    </citation>
    <scope>IDENTIFICATION</scope>
</reference>
<dbReference type="GO" id="GO:0008277">
    <property type="term" value="P:regulation of G protein-coupled receptor signaling pathway"/>
    <property type="evidence" value="ECO:0007669"/>
    <property type="project" value="InterPro"/>
</dbReference>
<feature type="signal peptide" evidence="14">
    <location>
        <begin position="1"/>
        <end position="25"/>
    </location>
</feature>
<evidence type="ECO:0000313" key="16">
    <source>
        <dbReference type="Proteomes" id="UP000694394"/>
    </source>
</evidence>
<evidence type="ECO:0000256" key="1">
    <source>
        <dbReference type="ARBA" id="ARBA00004251"/>
    </source>
</evidence>
<dbReference type="GO" id="GO:0141163">
    <property type="term" value="P:positive regulation of cAMP/PKA signal transduction"/>
    <property type="evidence" value="ECO:0007669"/>
    <property type="project" value="Ensembl"/>
</dbReference>
<dbReference type="GO" id="GO:0007189">
    <property type="term" value="P:adenylate cyclase-activating G protein-coupled receptor signaling pathway"/>
    <property type="evidence" value="ECO:0007669"/>
    <property type="project" value="Ensembl"/>
</dbReference>
<comment type="subcellular location">
    <subcellularLocation>
        <location evidence="1">Cell membrane</location>
        <topology evidence="1">Single-pass type I membrane protein</topology>
    </subcellularLocation>
</comment>
<dbReference type="CTD" id="10268"/>
<dbReference type="AlphaFoldDB" id="A0A8B7GA13"/>
<dbReference type="GO" id="GO:0006886">
    <property type="term" value="P:intracellular protein transport"/>
    <property type="evidence" value="ECO:0007669"/>
    <property type="project" value="InterPro"/>
</dbReference>
<dbReference type="GO" id="GO:0015026">
    <property type="term" value="F:coreceptor activity"/>
    <property type="evidence" value="ECO:0007669"/>
    <property type="project" value="Ensembl"/>
</dbReference>
<dbReference type="Gene3D" id="1.10.150.510">
    <property type="entry name" value="Receptor activity modifying family"/>
    <property type="match status" value="1"/>
</dbReference>
<comment type="similarity">
    <text evidence="2">Belongs to the RAMP family.</text>
</comment>
<sequence>MATLALLRLHPLPLLLLLLCGECFQTGGCSEASVQEKMPRCGRAFIDMVRKVEVWKRCKLSDFVVYYESFVNCTQSDATVVGCFWPHRLSQSFVPGIPRHLFSNCFSDKAQWQDPPKEILIPLIAVPILLTVAMTGLVVWGSKGPAKPL</sequence>
<evidence type="ECO:0000256" key="13">
    <source>
        <dbReference type="SAM" id="Phobius"/>
    </source>
</evidence>
<evidence type="ECO:0000256" key="14">
    <source>
        <dbReference type="SAM" id="SignalP"/>
    </source>
</evidence>
<dbReference type="GO" id="GO:0097643">
    <property type="term" value="F:amylin receptor activity"/>
    <property type="evidence" value="ECO:0007669"/>
    <property type="project" value="Ensembl"/>
</dbReference>
<evidence type="ECO:0000313" key="15">
    <source>
        <dbReference type="Ensembl" id="ENSMICP00000035373.1"/>
    </source>
</evidence>
<evidence type="ECO:0000256" key="7">
    <source>
        <dbReference type="ARBA" id="ARBA00022989"/>
    </source>
</evidence>
<dbReference type="GO" id="GO:0005764">
    <property type="term" value="C:lysosome"/>
    <property type="evidence" value="ECO:0007669"/>
    <property type="project" value="Ensembl"/>
</dbReference>
<evidence type="ECO:0000256" key="4">
    <source>
        <dbReference type="ARBA" id="ARBA00022475"/>
    </source>
</evidence>
<evidence type="ECO:0000256" key="12">
    <source>
        <dbReference type="ARBA" id="ARBA00041072"/>
    </source>
</evidence>
<evidence type="ECO:0000256" key="3">
    <source>
        <dbReference type="ARBA" id="ARBA00022448"/>
    </source>
</evidence>
<keyword evidence="10" id="KW-0675">Receptor</keyword>
<keyword evidence="5 13" id="KW-0812">Transmembrane</keyword>
<keyword evidence="4" id="KW-1003">Cell membrane</keyword>
<dbReference type="GeneID" id="105870665"/>
<dbReference type="InterPro" id="IPR038126">
    <property type="entry name" value="RAMP_sf"/>
</dbReference>
<dbReference type="GO" id="GO:0031623">
    <property type="term" value="P:receptor internalization"/>
    <property type="evidence" value="ECO:0007669"/>
    <property type="project" value="Ensembl"/>
</dbReference>
<reference evidence="15" key="1">
    <citation type="submission" date="2016-12" db="EMBL/GenBank/DDBJ databases">
        <title>Mouse lemur reference genome and diversity panel.</title>
        <authorList>
            <person name="Harris R."/>
            <person name="Larsen P."/>
            <person name="Liu Y."/>
            <person name="Hughes D.S."/>
            <person name="Murali S."/>
            <person name="Raveendran M."/>
            <person name="Korchina V."/>
            <person name="Wang M."/>
            <person name="Jhangiani S."/>
            <person name="Bandaranaike D."/>
            <person name="Bellair M."/>
            <person name="Blankenburg K."/>
            <person name="Chao H."/>
            <person name="Dahdouli M."/>
            <person name="Dinh H."/>
            <person name="Doddapaneni H."/>
            <person name="English A."/>
            <person name="Firestine M."/>
            <person name="Gnanaolivu R."/>
            <person name="Gross S."/>
            <person name="Hernandez B."/>
            <person name="Javaid M."/>
            <person name="Jayaseelan J."/>
            <person name="Jones J."/>
            <person name="Khan Z."/>
            <person name="Kovar C."/>
            <person name="Kurapati P."/>
            <person name="Le B."/>
            <person name="Lee S."/>
            <person name="Li M."/>
            <person name="Mathew T."/>
            <person name="Narasimhan A."/>
            <person name="Ngo D."/>
            <person name="Nguyen L."/>
            <person name="Okwuonu G."/>
            <person name="Ongeri F."/>
            <person name="Osuji N."/>
            <person name="Pu L.-L."/>
            <person name="Puazo M."/>
            <person name="Quiroz J."/>
            <person name="Raj R."/>
            <person name="Rajbhandari K."/>
            <person name="Reid J.G."/>
            <person name="Santibanez J."/>
            <person name="Sexton D."/>
            <person name="Skinner E."/>
            <person name="Vee V."/>
            <person name="Weissenberger G."/>
            <person name="Wu Y."/>
            <person name="Xin Y."/>
            <person name="Han Y."/>
            <person name="Campbell C."/>
            <person name="Brown A."/>
            <person name="Sullivan B."/>
            <person name="Shelton J."/>
            <person name="Brown S."/>
            <person name="Dudchenko O."/>
            <person name="Machol I."/>
            <person name="Durand N."/>
            <person name="Shamim M."/>
            <person name="Lieberman A."/>
            <person name="Muzny D.M."/>
            <person name="Richards S."/>
            <person name="Yoder A."/>
            <person name="Worley K.C."/>
            <person name="Rogers J."/>
            <person name="Gibbs R.A."/>
        </authorList>
    </citation>
    <scope>NUCLEOTIDE SEQUENCE [LARGE SCALE GENOMIC DNA]</scope>
</reference>
<reference evidence="15" key="3">
    <citation type="submission" date="2025-09" db="UniProtKB">
        <authorList>
            <consortium name="Ensembl"/>
        </authorList>
    </citation>
    <scope>IDENTIFICATION</scope>
</reference>
<dbReference type="GO" id="GO:0051897">
    <property type="term" value="P:positive regulation of phosphatidylinositol 3-kinase/protein kinase B signal transduction"/>
    <property type="evidence" value="ECO:0007669"/>
    <property type="project" value="Ensembl"/>
</dbReference>
<evidence type="ECO:0000256" key="10">
    <source>
        <dbReference type="ARBA" id="ARBA00023170"/>
    </source>
</evidence>
<dbReference type="InterPro" id="IPR006985">
    <property type="entry name" value="RAMP"/>
</dbReference>
<dbReference type="GO" id="GO:0010628">
    <property type="term" value="P:positive regulation of gene expression"/>
    <property type="evidence" value="ECO:0007669"/>
    <property type="project" value="Ensembl"/>
</dbReference>
<feature type="chain" id="PRO_5044133810" description="Receptor activity-modifying protein 3" evidence="14">
    <location>
        <begin position="26"/>
        <end position="149"/>
    </location>
</feature>
<evidence type="ECO:0000256" key="6">
    <source>
        <dbReference type="ARBA" id="ARBA00022729"/>
    </source>
</evidence>